<feature type="region of interest" description="Disordered" evidence="4">
    <location>
        <begin position="1"/>
        <end position="39"/>
    </location>
</feature>
<dbReference type="InterPro" id="IPR014041">
    <property type="entry name" value="ESCRT-II_cplx_Vps25-sub_N"/>
</dbReference>
<dbReference type="InterPro" id="IPR008570">
    <property type="entry name" value="ESCRT-II_cplx_Vps25-sub"/>
</dbReference>
<evidence type="ECO:0000256" key="1">
    <source>
        <dbReference type="ARBA" id="ARBA00004496"/>
    </source>
</evidence>
<dbReference type="EMBL" id="SKBN01000361">
    <property type="protein sequence ID" value="TGJ78682.1"/>
    <property type="molecule type" value="Genomic_DNA"/>
</dbReference>
<dbReference type="GO" id="GO:0000814">
    <property type="term" value="C:ESCRT II complex"/>
    <property type="evidence" value="ECO:0007669"/>
    <property type="project" value="InterPro"/>
</dbReference>
<dbReference type="AlphaFoldDB" id="A0A4Z0YQ05"/>
<comment type="caution">
    <text evidence="5">The sequence shown here is derived from an EMBL/GenBank/DDBJ whole genome shotgun (WGS) entry which is preliminary data.</text>
</comment>
<comment type="subcellular location">
    <subcellularLocation>
        <location evidence="1">Cytoplasm</location>
    </subcellularLocation>
</comment>
<dbReference type="SUPFAM" id="SSF46785">
    <property type="entry name" value="Winged helix' DNA-binding domain"/>
    <property type="match status" value="1"/>
</dbReference>
<name>A0A4Z0YQ05_9PEZI</name>
<dbReference type="Proteomes" id="UP000297716">
    <property type="component" value="Unassembled WGS sequence"/>
</dbReference>
<proteinExistence type="predicted"/>
<dbReference type="GO" id="GO:0042803">
    <property type="term" value="F:protein homodimerization activity"/>
    <property type="evidence" value="ECO:0007669"/>
    <property type="project" value="TreeGrafter"/>
</dbReference>
<dbReference type="GO" id="GO:0005198">
    <property type="term" value="F:structural molecule activity"/>
    <property type="evidence" value="ECO:0007669"/>
    <property type="project" value="TreeGrafter"/>
</dbReference>
<keyword evidence="6" id="KW-1185">Reference proteome</keyword>
<dbReference type="STRING" id="37992.A0A4Z0YQ05"/>
<keyword evidence="3" id="KW-0963">Cytoplasm</keyword>
<dbReference type="Gene3D" id="1.10.10.570">
    <property type="entry name" value="Winged helix' DNA-binding domain. Chain C. Domain 1"/>
    <property type="match status" value="1"/>
</dbReference>
<evidence type="ECO:0000256" key="2">
    <source>
        <dbReference type="ARBA" id="ARBA00017934"/>
    </source>
</evidence>
<protein>
    <recommendedName>
        <fullName evidence="2">Vacuolar protein-sorting-associated protein 25</fullName>
    </recommendedName>
</protein>
<dbReference type="GO" id="GO:0043328">
    <property type="term" value="P:protein transport to vacuole involved in ubiquitin-dependent protein catabolic process via the multivesicular body sorting pathway"/>
    <property type="evidence" value="ECO:0007669"/>
    <property type="project" value="TreeGrafter"/>
</dbReference>
<evidence type="ECO:0000256" key="4">
    <source>
        <dbReference type="SAM" id="MobiDB-lite"/>
    </source>
</evidence>
<gene>
    <name evidence="5" type="ORF">E0Z10_g10086</name>
</gene>
<dbReference type="Pfam" id="PF05871">
    <property type="entry name" value="ESCRT-II"/>
    <property type="match status" value="1"/>
</dbReference>
<reference evidence="5 6" key="1">
    <citation type="submission" date="2019-03" db="EMBL/GenBank/DDBJ databases">
        <title>Draft genome sequence of Xylaria hypoxylon DSM 108379, a ubiquitous saprotrophic-parasitic fungi on hardwood.</title>
        <authorList>
            <person name="Buettner E."/>
            <person name="Leonhardt S."/>
            <person name="Gebauer A.M."/>
            <person name="Liers C."/>
            <person name="Hofrichter M."/>
            <person name="Kellner H."/>
        </authorList>
    </citation>
    <scope>NUCLEOTIDE SEQUENCE [LARGE SCALE GENOMIC DNA]</scope>
    <source>
        <strain evidence="5 6">DSM 108379</strain>
    </source>
</reference>
<feature type="non-terminal residue" evidence="5">
    <location>
        <position position="114"/>
    </location>
</feature>
<dbReference type="FunFam" id="1.10.10.570:FF:000003">
    <property type="entry name" value="Vacuolar protein-sorting-associated protein 25"/>
    <property type="match status" value="1"/>
</dbReference>
<accession>A0A4Z0YQ05</accession>
<dbReference type="OrthoDB" id="245150at2759"/>
<evidence type="ECO:0000313" key="6">
    <source>
        <dbReference type="Proteomes" id="UP000297716"/>
    </source>
</evidence>
<dbReference type="PANTHER" id="PTHR13149">
    <property type="entry name" value="VACUOLAR PROTEIN SORTING-ASSOCIATED PROTEIN VPS25"/>
    <property type="match status" value="1"/>
</dbReference>
<dbReference type="PANTHER" id="PTHR13149:SF0">
    <property type="entry name" value="VACUOLAR PROTEIN-SORTING-ASSOCIATED PROTEIN 25"/>
    <property type="match status" value="1"/>
</dbReference>
<feature type="compositionally biased region" description="Low complexity" evidence="4">
    <location>
        <begin position="1"/>
        <end position="37"/>
    </location>
</feature>
<evidence type="ECO:0000256" key="3">
    <source>
        <dbReference type="ARBA" id="ARBA00022490"/>
    </source>
</evidence>
<dbReference type="InterPro" id="IPR036390">
    <property type="entry name" value="WH_DNA-bd_sf"/>
</dbReference>
<evidence type="ECO:0000313" key="5">
    <source>
        <dbReference type="EMBL" id="TGJ78682.1"/>
    </source>
</evidence>
<organism evidence="5 6">
    <name type="scientific">Xylaria hypoxylon</name>
    <dbReference type="NCBI Taxonomy" id="37992"/>
    <lineage>
        <taxon>Eukaryota</taxon>
        <taxon>Fungi</taxon>
        <taxon>Dikarya</taxon>
        <taxon>Ascomycota</taxon>
        <taxon>Pezizomycotina</taxon>
        <taxon>Sordariomycetes</taxon>
        <taxon>Xylariomycetidae</taxon>
        <taxon>Xylariales</taxon>
        <taxon>Xylariaceae</taxon>
        <taxon>Xylaria</taxon>
    </lineage>
</organism>
<sequence>MATPAPSFTTTSSSSLGAVGQLTPTTTLSSSTPQPSTGFEFPREYHFPPFFTRQPNLNTRHSQHSKWASLILSYCAYHKLYKLSLTSPASEDLFYNRRINHRLSLADAREVLEF</sequence>